<accession>A0A979FXE1</accession>
<comment type="subcellular location">
    <subcellularLocation>
        <location evidence="1">Membrane</location>
        <topology evidence="1">Lipid-anchor</topology>
        <topology evidence="1">GPI-anchor</topology>
    </subcellularLocation>
</comment>
<dbReference type="GO" id="GO:0098552">
    <property type="term" value="C:side of membrane"/>
    <property type="evidence" value="ECO:0007669"/>
    <property type="project" value="UniProtKB-KW"/>
</dbReference>
<keyword evidence="1" id="KW-0325">Glycoprotein</keyword>
<comment type="cofactor">
    <cofactor evidence="1">
        <name>Zn(2+)</name>
        <dbReference type="ChEBI" id="CHEBI:29105"/>
    </cofactor>
</comment>
<dbReference type="PANTHER" id="PTHR10443:SF12">
    <property type="entry name" value="DIPEPTIDASE"/>
    <property type="match status" value="1"/>
</dbReference>
<dbReference type="KEGG" id="hazt:108666698"/>
<dbReference type="OMA" id="MEDVIAH"/>
<dbReference type="GO" id="GO:0070573">
    <property type="term" value="F:metallodipeptidase activity"/>
    <property type="evidence" value="ECO:0007669"/>
    <property type="project" value="InterPro"/>
</dbReference>
<comment type="catalytic activity">
    <reaction evidence="1">
        <text>an L-aminoacyl-L-amino acid + H2O = 2 an L-alpha-amino acid</text>
        <dbReference type="Rhea" id="RHEA:48940"/>
        <dbReference type="ChEBI" id="CHEBI:15377"/>
        <dbReference type="ChEBI" id="CHEBI:59869"/>
        <dbReference type="ChEBI" id="CHEBI:77460"/>
        <dbReference type="EC" id="3.4.13.19"/>
    </reaction>
</comment>
<gene>
    <name evidence="3" type="primary">LOC108666698</name>
</gene>
<dbReference type="PANTHER" id="PTHR10443">
    <property type="entry name" value="MICROSOMAL DIPEPTIDASE"/>
    <property type="match status" value="1"/>
</dbReference>
<comment type="similarity">
    <text evidence="1">Belongs to the metallo-dependent hydrolases superfamily. Peptidase M19 family.</text>
</comment>
<dbReference type="GeneID" id="108666698"/>
<keyword evidence="1" id="KW-0224">Dipeptidase</keyword>
<keyword evidence="1" id="KW-0479">Metal-binding</keyword>
<proteinExistence type="inferred from homology"/>
<dbReference type="RefSeq" id="XP_047741112.1">
    <property type="nucleotide sequence ID" value="XM_047885156.1"/>
</dbReference>
<reference evidence="3" key="1">
    <citation type="submission" date="2025-08" db="UniProtKB">
        <authorList>
            <consortium name="RefSeq"/>
        </authorList>
    </citation>
    <scope>IDENTIFICATION</scope>
    <source>
        <tissue evidence="3">Whole organism</tissue>
    </source>
</reference>
<keyword evidence="1" id="KW-0378">Hydrolase</keyword>
<keyword evidence="1" id="KW-0336">GPI-anchor</keyword>
<dbReference type="EC" id="3.4.13.19" evidence="1"/>
<dbReference type="AlphaFoldDB" id="A0A979FXE1"/>
<keyword evidence="1" id="KW-0449">Lipoprotein</keyword>
<keyword evidence="2" id="KW-1185">Reference proteome</keyword>
<dbReference type="GO" id="GO:0006508">
    <property type="term" value="P:proteolysis"/>
    <property type="evidence" value="ECO:0007669"/>
    <property type="project" value="UniProtKB-KW"/>
</dbReference>
<dbReference type="InterPro" id="IPR032466">
    <property type="entry name" value="Metal_Hydrolase"/>
</dbReference>
<dbReference type="OrthoDB" id="445695at2759"/>
<name>A0A979FXE1_HYAAZ</name>
<dbReference type="Proteomes" id="UP000694843">
    <property type="component" value="Unplaced"/>
</dbReference>
<comment type="subunit">
    <text evidence="1">Homodimer; disulfide-linked.</text>
</comment>
<keyword evidence="1" id="KW-0472">Membrane</keyword>
<organism evidence="2 3">
    <name type="scientific">Hyalella azteca</name>
    <name type="common">Amphipod</name>
    <dbReference type="NCBI Taxonomy" id="294128"/>
    <lineage>
        <taxon>Eukaryota</taxon>
        <taxon>Metazoa</taxon>
        <taxon>Ecdysozoa</taxon>
        <taxon>Arthropoda</taxon>
        <taxon>Crustacea</taxon>
        <taxon>Multicrustacea</taxon>
        <taxon>Malacostraca</taxon>
        <taxon>Eumalacostraca</taxon>
        <taxon>Peracarida</taxon>
        <taxon>Amphipoda</taxon>
        <taxon>Senticaudata</taxon>
        <taxon>Talitrida</taxon>
        <taxon>Talitroidea</taxon>
        <taxon>Hyalellidae</taxon>
        <taxon>Hyalella</taxon>
    </lineage>
</organism>
<dbReference type="GO" id="GO:0046872">
    <property type="term" value="F:metal ion binding"/>
    <property type="evidence" value="ECO:0007669"/>
    <property type="project" value="UniProtKB-UniRule"/>
</dbReference>
<keyword evidence="1" id="KW-1015">Disulfide bond</keyword>
<keyword evidence="1" id="KW-0645">Protease</keyword>
<dbReference type="PROSITE" id="PS51365">
    <property type="entry name" value="RENAL_DIPEPTIDASE_2"/>
    <property type="match status" value="1"/>
</dbReference>
<protein>
    <recommendedName>
        <fullName evidence="1">Dipeptidase</fullName>
        <ecNumber evidence="1">3.4.13.19</ecNumber>
    </recommendedName>
</protein>
<dbReference type="Gene3D" id="3.20.20.140">
    <property type="entry name" value="Metal-dependent hydrolases"/>
    <property type="match status" value="1"/>
</dbReference>
<sequence>MVGGGHSLGSSLGVLRSLPELGVTGLTLTHTCPTPWAESATSSDQPANTRGLTQFGKDLVLEMNRLGLLVDVSGSSAATSRDAMFVSRAPVIFNNAFTRAKCPTLAPTAVDDDIISRLSRNGGVVLVSLTRGSNGSQNSCGHNQSVAAVLEHINYIRKSAGVKHIGIGSTDDPARYALLVAELMKDPSWTSSDLHQLLGGNLLRVLDAVHQVRDEMASNEPSEELIPIHDINDRWPCRYKFGSLPSR</sequence>
<dbReference type="InterPro" id="IPR008257">
    <property type="entry name" value="Pept_M19"/>
</dbReference>
<dbReference type="Pfam" id="PF01244">
    <property type="entry name" value="Peptidase_M19"/>
    <property type="match status" value="1"/>
</dbReference>
<dbReference type="SUPFAM" id="SSF51556">
    <property type="entry name" value="Metallo-dependent hydrolases"/>
    <property type="match status" value="1"/>
</dbReference>
<evidence type="ECO:0000313" key="2">
    <source>
        <dbReference type="Proteomes" id="UP000694843"/>
    </source>
</evidence>
<evidence type="ECO:0000313" key="3">
    <source>
        <dbReference type="RefSeq" id="XP_047741112.1"/>
    </source>
</evidence>
<keyword evidence="1" id="KW-0862">Zinc</keyword>
<evidence type="ECO:0000256" key="1">
    <source>
        <dbReference type="RuleBase" id="RU341113"/>
    </source>
</evidence>
<keyword evidence="1" id="KW-0482">Metalloprotease</keyword>